<gene>
    <name evidence="12" type="ORF">B0T10DRAFT_526899</name>
</gene>
<evidence type="ECO:0000256" key="8">
    <source>
        <dbReference type="SAM" id="MobiDB-lite"/>
    </source>
</evidence>
<keyword evidence="7 9" id="KW-0472">Membrane</keyword>
<keyword evidence="5" id="KW-0862">Zinc</keyword>
<keyword evidence="6 9" id="KW-1133">Transmembrane helix</keyword>
<feature type="transmembrane region" description="Helical" evidence="9">
    <location>
        <begin position="127"/>
        <end position="147"/>
    </location>
</feature>
<dbReference type="InterPro" id="IPR027470">
    <property type="entry name" value="Cation_efflux_CTD"/>
</dbReference>
<dbReference type="SUPFAM" id="SSF160240">
    <property type="entry name" value="Cation efflux protein cytoplasmic domain-like"/>
    <property type="match status" value="1"/>
</dbReference>
<comment type="similarity">
    <text evidence="2">Belongs to the cation diffusion facilitator (CDF) transporter (TC 2.A.4) family. SLC30A subfamily.</text>
</comment>
<dbReference type="InterPro" id="IPR036837">
    <property type="entry name" value="Cation_efflux_CTD_sf"/>
</dbReference>
<evidence type="ECO:0000256" key="1">
    <source>
        <dbReference type="ARBA" id="ARBA00004141"/>
    </source>
</evidence>
<sequence>MWEFKVTRKITPKQKLIATIAISLSFFIVELVVGFYTHSLALIADAFHYLSDLVGFVVALVALLITERTQPAPQKYTFGWQRANLLGSFFNAVFLIALAISILVQAIERFVNITRETNGNADIENPKLVLIVGSVGLGLNLVVLSFLHEHDHSHGHGHGHSHEHELEPVDRLSPDAESEPEARPTSSSSSHHEHKHHAVMNKPPGKDLGMLGVFKHVMADAFNNIGVIIAAVIVWKVPGEGRYYADPAAGVFIAFMILLSALPLVKKSGAFLLQIAPGGINLDDIRHDIEMIPGIKSVHELHVWQLDQRKSIASAHVIVDGRTVKSFTDKAKIIMECLHAYGIHSATLQPEESHTTATEAGPSLASRRRGSQEHCQLTCSSVCDKMRCCTNIQMQ</sequence>
<accession>A0A9P8WD12</accession>
<dbReference type="Proteomes" id="UP000777438">
    <property type="component" value="Unassembled WGS sequence"/>
</dbReference>
<evidence type="ECO:0000256" key="7">
    <source>
        <dbReference type="ARBA" id="ARBA00023136"/>
    </source>
</evidence>
<dbReference type="PANTHER" id="PTHR45820">
    <property type="entry name" value="FI23527P1"/>
    <property type="match status" value="1"/>
</dbReference>
<evidence type="ECO:0000256" key="4">
    <source>
        <dbReference type="ARBA" id="ARBA00022692"/>
    </source>
</evidence>
<dbReference type="SUPFAM" id="SSF161111">
    <property type="entry name" value="Cation efflux protein transmembrane domain-like"/>
    <property type="match status" value="1"/>
</dbReference>
<feature type="transmembrane region" description="Helical" evidence="9">
    <location>
        <begin position="47"/>
        <end position="65"/>
    </location>
</feature>
<dbReference type="InterPro" id="IPR027469">
    <property type="entry name" value="Cation_efflux_TMD_sf"/>
</dbReference>
<evidence type="ECO:0000313" key="12">
    <source>
        <dbReference type="EMBL" id="KAH6895847.1"/>
    </source>
</evidence>
<dbReference type="OrthoDB" id="9944568at2759"/>
<protein>
    <submittedName>
        <fullName evidence="12">Cation efflux protein</fullName>
    </submittedName>
</protein>
<feature type="transmembrane region" description="Helical" evidence="9">
    <location>
        <begin position="85"/>
        <end position="107"/>
    </location>
</feature>
<evidence type="ECO:0000256" key="5">
    <source>
        <dbReference type="ARBA" id="ARBA00022833"/>
    </source>
</evidence>
<feature type="transmembrane region" description="Helical" evidence="9">
    <location>
        <begin position="247"/>
        <end position="265"/>
    </location>
</feature>
<evidence type="ECO:0000256" key="9">
    <source>
        <dbReference type="SAM" id="Phobius"/>
    </source>
</evidence>
<evidence type="ECO:0000256" key="2">
    <source>
        <dbReference type="ARBA" id="ARBA00008873"/>
    </source>
</evidence>
<dbReference type="GO" id="GO:0016020">
    <property type="term" value="C:membrane"/>
    <property type="evidence" value="ECO:0007669"/>
    <property type="project" value="UniProtKB-SubCell"/>
</dbReference>
<dbReference type="Pfam" id="PF16916">
    <property type="entry name" value="ZT_dimer"/>
    <property type="match status" value="1"/>
</dbReference>
<comment type="subcellular location">
    <subcellularLocation>
        <location evidence="1">Membrane</location>
        <topology evidence="1">Multi-pass membrane protein</topology>
    </subcellularLocation>
</comment>
<dbReference type="NCBIfam" id="TIGR01297">
    <property type="entry name" value="CDF"/>
    <property type="match status" value="1"/>
</dbReference>
<feature type="transmembrane region" description="Helical" evidence="9">
    <location>
        <begin position="16"/>
        <end position="35"/>
    </location>
</feature>
<dbReference type="Gene3D" id="1.20.1510.10">
    <property type="entry name" value="Cation efflux protein transmembrane domain"/>
    <property type="match status" value="1"/>
</dbReference>
<reference evidence="12 13" key="1">
    <citation type="journal article" date="2021" name="Nat. Commun.">
        <title>Genetic determinants of endophytism in the Arabidopsis root mycobiome.</title>
        <authorList>
            <person name="Mesny F."/>
            <person name="Miyauchi S."/>
            <person name="Thiergart T."/>
            <person name="Pickel B."/>
            <person name="Atanasova L."/>
            <person name="Karlsson M."/>
            <person name="Huettel B."/>
            <person name="Barry K.W."/>
            <person name="Haridas S."/>
            <person name="Chen C."/>
            <person name="Bauer D."/>
            <person name="Andreopoulos W."/>
            <person name="Pangilinan J."/>
            <person name="LaButti K."/>
            <person name="Riley R."/>
            <person name="Lipzen A."/>
            <person name="Clum A."/>
            <person name="Drula E."/>
            <person name="Henrissat B."/>
            <person name="Kohler A."/>
            <person name="Grigoriev I.V."/>
            <person name="Martin F.M."/>
            <person name="Hacquard S."/>
        </authorList>
    </citation>
    <scope>NUCLEOTIDE SEQUENCE [LARGE SCALE GENOMIC DNA]</scope>
    <source>
        <strain evidence="12 13">MPI-CAGE-CH-0241</strain>
    </source>
</reference>
<organism evidence="12 13">
    <name type="scientific">Thelonectria olida</name>
    <dbReference type="NCBI Taxonomy" id="1576542"/>
    <lineage>
        <taxon>Eukaryota</taxon>
        <taxon>Fungi</taxon>
        <taxon>Dikarya</taxon>
        <taxon>Ascomycota</taxon>
        <taxon>Pezizomycotina</taxon>
        <taxon>Sordariomycetes</taxon>
        <taxon>Hypocreomycetidae</taxon>
        <taxon>Hypocreales</taxon>
        <taxon>Nectriaceae</taxon>
        <taxon>Thelonectria</taxon>
    </lineage>
</organism>
<keyword evidence="4 9" id="KW-0812">Transmembrane</keyword>
<feature type="domain" description="Cation efflux protein transmembrane" evidence="10">
    <location>
        <begin position="16"/>
        <end position="273"/>
    </location>
</feature>
<feature type="transmembrane region" description="Helical" evidence="9">
    <location>
        <begin position="217"/>
        <end position="235"/>
    </location>
</feature>
<dbReference type="InterPro" id="IPR058533">
    <property type="entry name" value="Cation_efflux_TM"/>
</dbReference>
<dbReference type="Pfam" id="PF01545">
    <property type="entry name" value="Cation_efflux"/>
    <property type="match status" value="1"/>
</dbReference>
<feature type="compositionally biased region" description="Basic and acidic residues" evidence="8">
    <location>
        <begin position="153"/>
        <end position="174"/>
    </location>
</feature>
<dbReference type="InterPro" id="IPR002524">
    <property type="entry name" value="Cation_efflux"/>
</dbReference>
<evidence type="ECO:0000259" key="10">
    <source>
        <dbReference type="Pfam" id="PF01545"/>
    </source>
</evidence>
<keyword evidence="13" id="KW-1185">Reference proteome</keyword>
<comment type="caution">
    <text evidence="12">The sequence shown here is derived from an EMBL/GenBank/DDBJ whole genome shotgun (WGS) entry which is preliminary data.</text>
</comment>
<evidence type="ECO:0000259" key="11">
    <source>
        <dbReference type="Pfam" id="PF16916"/>
    </source>
</evidence>
<name>A0A9P8WD12_9HYPO</name>
<dbReference type="AlphaFoldDB" id="A0A9P8WD12"/>
<proteinExistence type="inferred from homology"/>
<dbReference type="PANTHER" id="PTHR45820:SF5">
    <property type="entry name" value="DIFFUSION FACILITATOR FAMILY METAL ION TRANSPORTER, PUTATIVE-RELATED"/>
    <property type="match status" value="1"/>
</dbReference>
<evidence type="ECO:0000313" key="13">
    <source>
        <dbReference type="Proteomes" id="UP000777438"/>
    </source>
</evidence>
<evidence type="ECO:0000256" key="6">
    <source>
        <dbReference type="ARBA" id="ARBA00022989"/>
    </source>
</evidence>
<feature type="region of interest" description="Disordered" evidence="8">
    <location>
        <begin position="153"/>
        <end position="203"/>
    </location>
</feature>
<feature type="domain" description="Cation efflux protein cytoplasmic" evidence="11">
    <location>
        <begin position="279"/>
        <end position="351"/>
    </location>
</feature>
<evidence type="ECO:0000256" key="3">
    <source>
        <dbReference type="ARBA" id="ARBA00022448"/>
    </source>
</evidence>
<dbReference type="EMBL" id="JAGPYM010000004">
    <property type="protein sequence ID" value="KAH6895847.1"/>
    <property type="molecule type" value="Genomic_DNA"/>
</dbReference>
<dbReference type="GO" id="GO:0005385">
    <property type="term" value="F:zinc ion transmembrane transporter activity"/>
    <property type="evidence" value="ECO:0007669"/>
    <property type="project" value="TreeGrafter"/>
</dbReference>
<keyword evidence="3" id="KW-0813">Transport</keyword>
<dbReference type="GO" id="GO:0006882">
    <property type="term" value="P:intracellular zinc ion homeostasis"/>
    <property type="evidence" value="ECO:0007669"/>
    <property type="project" value="TreeGrafter"/>
</dbReference>